<evidence type="ECO:0000259" key="1">
    <source>
        <dbReference type="PROSITE" id="PS50093"/>
    </source>
</evidence>
<dbReference type="InterPro" id="IPR000601">
    <property type="entry name" value="PKD_dom"/>
</dbReference>
<dbReference type="InterPro" id="IPR013783">
    <property type="entry name" value="Ig-like_fold"/>
</dbReference>
<name>A0A2N3IBI6_9BACT</name>
<dbReference type="EMBL" id="NKXO01000031">
    <property type="protein sequence ID" value="PKQ67650.1"/>
    <property type="molecule type" value="Genomic_DNA"/>
</dbReference>
<dbReference type="OrthoDB" id="9792152at2"/>
<dbReference type="Pfam" id="PF18911">
    <property type="entry name" value="PKD_4"/>
    <property type="match status" value="1"/>
</dbReference>
<dbReference type="InterPro" id="IPR026444">
    <property type="entry name" value="Secre_tail"/>
</dbReference>
<dbReference type="Pfam" id="PF18962">
    <property type="entry name" value="Por_Secre_tail"/>
    <property type="match status" value="1"/>
</dbReference>
<organism evidence="2 3">
    <name type="scientific">Raineya orbicola</name>
    <dbReference type="NCBI Taxonomy" id="2016530"/>
    <lineage>
        <taxon>Bacteria</taxon>
        <taxon>Pseudomonadati</taxon>
        <taxon>Bacteroidota</taxon>
        <taxon>Cytophagia</taxon>
        <taxon>Cytophagales</taxon>
        <taxon>Raineyaceae</taxon>
        <taxon>Raineya</taxon>
    </lineage>
</organism>
<dbReference type="PROSITE" id="PS50093">
    <property type="entry name" value="PKD"/>
    <property type="match status" value="1"/>
</dbReference>
<accession>A0A2N3IBI6</accession>
<reference evidence="2 3" key="1">
    <citation type="submission" date="2017-06" db="EMBL/GenBank/DDBJ databases">
        <title>Raineya orbicola gen. nov., sp. nov. a slightly thermophilic bacterium of the phylum Bacteroidetes and the description of Raineyaceae fam. nov.</title>
        <authorList>
            <person name="Albuquerque L."/>
            <person name="Polonia A.R.M."/>
            <person name="Barroso C."/>
            <person name="Froufe H.J.C."/>
            <person name="Lage O."/>
            <person name="Lobo-Da-Cunha A."/>
            <person name="Egas C."/>
            <person name="Da Costa M.S."/>
        </authorList>
    </citation>
    <scope>NUCLEOTIDE SEQUENCE [LARGE SCALE GENOMIC DNA]</scope>
    <source>
        <strain evidence="2 3">SPSPC-11</strain>
    </source>
</reference>
<sequence length="1016" mass="112151">MPIPTFTGLQANYCEGNATLNLTPSFNITDEIFNPNNGFFEVLDASNNVVRIFPNGVNTLNLNSPPLTPNDGYRVRYTYQTNRGCTAQSTTQIFNIKSLPIVTFTGINDGDEFCRNAPNVTLQGVVNGTPNSGGVFRIRRVSPSPTAFENLYVDRTFRPTQPLPSQTGSSPGLYEIEYRFSQDYPGPISCENVTSKQVVIHDLPIPNFEFPAAYQTSSTTASICRDQNTITLIPSVNGLPPTIPMNGRFRITRIAPTLQAPFDMAFGLNIIDFASPQFNIPTFTTDAYVYEIQYSYTDANTCNDISTQKTLTVNPSPTLTLANIQISNRCLGETTQFVVTSPLPISTYEWSGTEISLTTTTSNAFSFAYSSTGTKNVTLVVTNAQGCKQTLNFSIEIKNKPNANFNFIGQCLGSPTQFTDQTTILPGGDPIVSWLWNFGDSNTSTLQNPTHTYTAPGVYNVSLTVQTSSNPDLSCPVTISKQITIFPQYVVTNASPYTENFNVTNGSWIVGKTNPTAPSWQWGTMTATGGKITPTDGAYWRTFKGVSNIEQYNGNEQSFLETPCFDISNLDRPVINFDYWVDTRPDQDGISVLYTTNDGMSWKLLGNVNQGLEWFNSAGITGLPGTGTPGLINGTVRGWSGDTQTAWKTARFILDQVKQEAGAGGRVRFRFVLGSLNFPIDNTDKYDGFAIDNFQIKSRNRRILLEHFTNAGAPNASAEDAFINNIATLRPESVNIRFHTSFPNANDPLNKDNTVDPSARAFHYGISQTPRTTRDGAVFPNLYSVIDPTLLEYDKRSLVPSPFEIQVVFGNNPPELLNIGAIIRAVENLNRPVLVQIAIIEKEVQGNVIGLPGNTYYNVVKRLLPDAAGTRINTNWIKNVTQATINQSYNPTNFYDINKIAVVVFVQDEETKEIYQSIYIEPTTIPSGITALHNDLSGAITLYPNPAQNVVFIELPNTLNELNYELFDALGKSLLTGKAKIGKNELSTQNLSEGMYLLKFYNEQGKVGYKKFIIQR</sequence>
<dbReference type="Gene3D" id="2.60.40.10">
    <property type="entry name" value="Immunoglobulins"/>
    <property type="match status" value="3"/>
</dbReference>
<dbReference type="NCBIfam" id="TIGR04183">
    <property type="entry name" value="Por_Secre_tail"/>
    <property type="match status" value="1"/>
</dbReference>
<evidence type="ECO:0000313" key="3">
    <source>
        <dbReference type="Proteomes" id="UP000233387"/>
    </source>
</evidence>
<dbReference type="Proteomes" id="UP000233387">
    <property type="component" value="Unassembled WGS sequence"/>
</dbReference>
<dbReference type="SMART" id="SM00089">
    <property type="entry name" value="PKD"/>
    <property type="match status" value="2"/>
</dbReference>
<dbReference type="InterPro" id="IPR035986">
    <property type="entry name" value="PKD_dom_sf"/>
</dbReference>
<dbReference type="RefSeq" id="WP_101359191.1">
    <property type="nucleotide sequence ID" value="NZ_NKXO01000031.1"/>
</dbReference>
<dbReference type="InterPro" id="IPR022409">
    <property type="entry name" value="PKD/Chitinase_dom"/>
</dbReference>
<protein>
    <submittedName>
        <fullName evidence="2">Por secretion system C-terminal sorting domain</fullName>
    </submittedName>
</protein>
<dbReference type="CDD" id="cd00146">
    <property type="entry name" value="PKD"/>
    <property type="match status" value="2"/>
</dbReference>
<dbReference type="SUPFAM" id="SSF49299">
    <property type="entry name" value="PKD domain"/>
    <property type="match status" value="2"/>
</dbReference>
<evidence type="ECO:0000313" key="2">
    <source>
        <dbReference type="EMBL" id="PKQ67650.1"/>
    </source>
</evidence>
<proteinExistence type="predicted"/>
<dbReference type="AlphaFoldDB" id="A0A2N3IBI6"/>
<comment type="caution">
    <text evidence="2">The sequence shown here is derived from an EMBL/GenBank/DDBJ whole genome shotgun (WGS) entry which is preliminary data.</text>
</comment>
<feature type="domain" description="PKD" evidence="1">
    <location>
        <begin position="428"/>
        <end position="479"/>
    </location>
</feature>
<keyword evidence="3" id="KW-1185">Reference proteome</keyword>
<gene>
    <name evidence="2" type="ORF">Rain11_1925</name>
</gene>
<dbReference type="Gene3D" id="2.60.120.260">
    <property type="entry name" value="Galactose-binding domain-like"/>
    <property type="match status" value="1"/>
</dbReference>